<dbReference type="RefSeq" id="WP_124316204.1">
    <property type="nucleotide sequence ID" value="NZ_AP028155.1"/>
</dbReference>
<dbReference type="SUPFAM" id="SSF48452">
    <property type="entry name" value="TPR-like"/>
    <property type="match status" value="1"/>
</dbReference>
<comment type="caution">
    <text evidence="3">The sequence shown here is derived from an EMBL/GenBank/DDBJ whole genome shotgun (WGS) entry which is preliminary data.</text>
</comment>
<dbReference type="GeneID" id="93103280"/>
<evidence type="ECO:0000256" key="1">
    <source>
        <dbReference type="SAM" id="SignalP"/>
    </source>
</evidence>
<keyword evidence="4" id="KW-1185">Reference proteome</keyword>
<proteinExistence type="predicted"/>
<dbReference type="Gene3D" id="1.25.40.390">
    <property type="match status" value="1"/>
</dbReference>
<organism evidence="3 4">
    <name type="scientific">Butyricimonas faecihominis</name>
    <dbReference type="NCBI Taxonomy" id="1472416"/>
    <lineage>
        <taxon>Bacteria</taxon>
        <taxon>Pseudomonadati</taxon>
        <taxon>Bacteroidota</taxon>
        <taxon>Bacteroidia</taxon>
        <taxon>Bacteroidales</taxon>
        <taxon>Odoribacteraceae</taxon>
        <taxon>Butyricimonas</taxon>
    </lineage>
</organism>
<feature type="chain" id="PRO_5031312605" description="SusD-like N-terminal domain-containing protein" evidence="1">
    <location>
        <begin position="24"/>
        <end position="486"/>
    </location>
</feature>
<evidence type="ECO:0000313" key="3">
    <source>
        <dbReference type="EMBL" id="MBB4025507.1"/>
    </source>
</evidence>
<dbReference type="EMBL" id="JACIES010000002">
    <property type="protein sequence ID" value="MBB4025507.1"/>
    <property type="molecule type" value="Genomic_DNA"/>
</dbReference>
<protein>
    <recommendedName>
        <fullName evidence="2">SusD-like N-terminal domain-containing protein</fullName>
    </recommendedName>
</protein>
<dbReference type="InterPro" id="IPR033985">
    <property type="entry name" value="SusD-like_N"/>
</dbReference>
<dbReference type="AlphaFoldDB" id="A0A7W6MY64"/>
<keyword evidence="1" id="KW-0732">Signal</keyword>
<evidence type="ECO:0000313" key="4">
    <source>
        <dbReference type="Proteomes" id="UP000546007"/>
    </source>
</evidence>
<dbReference type="Gene3D" id="1.25.40.900">
    <property type="match status" value="1"/>
</dbReference>
<gene>
    <name evidence="3" type="ORF">GGR14_001279</name>
</gene>
<dbReference type="Pfam" id="PF14322">
    <property type="entry name" value="SusD-like_3"/>
    <property type="match status" value="1"/>
</dbReference>
<feature type="signal peptide" evidence="1">
    <location>
        <begin position="1"/>
        <end position="23"/>
    </location>
</feature>
<evidence type="ECO:0000259" key="2">
    <source>
        <dbReference type="Pfam" id="PF14322"/>
    </source>
</evidence>
<accession>A0A7W6MY64</accession>
<feature type="domain" description="SusD-like N-terminal" evidence="2">
    <location>
        <begin position="70"/>
        <end position="209"/>
    </location>
</feature>
<dbReference type="PROSITE" id="PS51257">
    <property type="entry name" value="PROKAR_LIPOPROTEIN"/>
    <property type="match status" value="1"/>
</dbReference>
<reference evidence="3 4" key="1">
    <citation type="submission" date="2020-08" db="EMBL/GenBank/DDBJ databases">
        <title>Genomic Encyclopedia of Type Strains, Phase IV (KMG-IV): sequencing the most valuable type-strain genomes for metagenomic binning, comparative biology and taxonomic classification.</title>
        <authorList>
            <person name="Goeker M."/>
        </authorList>
    </citation>
    <scope>NUCLEOTIDE SEQUENCE [LARGE SCALE GENOMIC DNA]</scope>
    <source>
        <strain evidence="3 4">DSM 105721</strain>
    </source>
</reference>
<name>A0A7W6MY64_9BACT</name>
<sequence length="486" mass="56147">MKYGKIYLFILAVVLFSSCNDWLTVTPQNKTQEDDLFKTGDGYRVALNGLYQQMSENSLYGQELTWGFMSVLSQNYVYDNLKSQRYKDAGAYEYGTSGCSSIIDGIWRKLYNTIANCNNLLQRIETENPGLFELKELERNMIMGEAYSIRAFCQFELLRLFAPAPVTDDKKVYLVYVTEYPTLVGKKLPVTDYLDLVIDDLKKGKNLLATFDTIEPYVVGEQAYWFRMECSSYPSSPGAFFNARGTHLDYYATTALLARVYQYANMQELALKEAREILECEYFDFTPESQLSMDQVNDRNQKAHCDIMFSLFNNQENKIAESYYNGIAGFMEIKDMTNLFTGDGDDYRKAYMVIKSYDSKDISIKWRESSNQEVFNQQNPLIPVIRLSEMYYIAGEAIFDKDPGQAIDWLDEARLGRGCKTRLPRELTKAQYLERVIQDARREYIAEGQLFYLYKRLNHPVIDGDKTIELGAKFVLPIPDSDLVSF</sequence>
<dbReference type="InterPro" id="IPR011990">
    <property type="entry name" value="TPR-like_helical_dom_sf"/>
</dbReference>
<dbReference type="OrthoDB" id="617686at2"/>
<dbReference type="Proteomes" id="UP000546007">
    <property type="component" value="Unassembled WGS sequence"/>
</dbReference>